<keyword evidence="3" id="KW-1185">Reference proteome</keyword>
<dbReference type="SUPFAM" id="SSF48452">
    <property type="entry name" value="TPR-like"/>
    <property type="match status" value="1"/>
</dbReference>
<feature type="non-terminal residue" evidence="2">
    <location>
        <position position="64"/>
    </location>
</feature>
<dbReference type="Proteomes" id="UP000478052">
    <property type="component" value="Unassembled WGS sequence"/>
</dbReference>
<sequence length="64" mass="7239">MTLGDIYLEKSDLENAKNAFYTALYLTPENADGHWKLGLTMHKLGHFDLAILRVLTLVEGTYLV</sequence>
<accession>A0A6G0YDD0</accession>
<keyword evidence="1" id="KW-0802">TPR repeat</keyword>
<protein>
    <submittedName>
        <fullName evidence="2">UDP-N-acetylglucosamine--peptide N-acetylglucosaminyltransferase 110 kDa subunit-like</fullName>
    </submittedName>
</protein>
<gene>
    <name evidence="2" type="ORF">FWK35_00022383</name>
</gene>
<feature type="repeat" description="TPR" evidence="1">
    <location>
        <begin position="1"/>
        <end position="30"/>
    </location>
</feature>
<proteinExistence type="predicted"/>
<dbReference type="GO" id="GO:0016757">
    <property type="term" value="F:glycosyltransferase activity"/>
    <property type="evidence" value="ECO:0007669"/>
    <property type="project" value="UniProtKB-KW"/>
</dbReference>
<evidence type="ECO:0000256" key="1">
    <source>
        <dbReference type="PROSITE-ProRule" id="PRU00339"/>
    </source>
</evidence>
<dbReference type="Pfam" id="PF13414">
    <property type="entry name" value="TPR_11"/>
    <property type="match status" value="1"/>
</dbReference>
<evidence type="ECO:0000313" key="3">
    <source>
        <dbReference type="Proteomes" id="UP000478052"/>
    </source>
</evidence>
<dbReference type="PROSITE" id="PS50005">
    <property type="entry name" value="TPR"/>
    <property type="match status" value="1"/>
</dbReference>
<dbReference type="AlphaFoldDB" id="A0A6G0YDD0"/>
<dbReference type="EMBL" id="VUJU01004699">
    <property type="protein sequence ID" value="KAF0753555.1"/>
    <property type="molecule type" value="Genomic_DNA"/>
</dbReference>
<evidence type="ECO:0000313" key="2">
    <source>
        <dbReference type="EMBL" id="KAF0753555.1"/>
    </source>
</evidence>
<organism evidence="2 3">
    <name type="scientific">Aphis craccivora</name>
    <name type="common">Cowpea aphid</name>
    <dbReference type="NCBI Taxonomy" id="307492"/>
    <lineage>
        <taxon>Eukaryota</taxon>
        <taxon>Metazoa</taxon>
        <taxon>Ecdysozoa</taxon>
        <taxon>Arthropoda</taxon>
        <taxon>Hexapoda</taxon>
        <taxon>Insecta</taxon>
        <taxon>Pterygota</taxon>
        <taxon>Neoptera</taxon>
        <taxon>Paraneoptera</taxon>
        <taxon>Hemiptera</taxon>
        <taxon>Sternorrhyncha</taxon>
        <taxon>Aphidomorpha</taxon>
        <taxon>Aphidoidea</taxon>
        <taxon>Aphididae</taxon>
        <taxon>Aphidini</taxon>
        <taxon>Aphis</taxon>
        <taxon>Aphis</taxon>
    </lineage>
</organism>
<comment type="caution">
    <text evidence="2">The sequence shown here is derived from an EMBL/GenBank/DDBJ whole genome shotgun (WGS) entry which is preliminary data.</text>
</comment>
<dbReference type="Gene3D" id="1.25.40.10">
    <property type="entry name" value="Tetratricopeptide repeat domain"/>
    <property type="match status" value="1"/>
</dbReference>
<keyword evidence="2" id="KW-0808">Transferase</keyword>
<name>A0A6G0YDD0_APHCR</name>
<keyword evidence="2" id="KW-0328">Glycosyltransferase</keyword>
<dbReference type="InterPro" id="IPR011990">
    <property type="entry name" value="TPR-like_helical_dom_sf"/>
</dbReference>
<reference evidence="2 3" key="1">
    <citation type="submission" date="2019-08" db="EMBL/GenBank/DDBJ databases">
        <title>Whole genome of Aphis craccivora.</title>
        <authorList>
            <person name="Voronova N.V."/>
            <person name="Shulinski R.S."/>
            <person name="Bandarenka Y.V."/>
            <person name="Zhorov D.G."/>
            <person name="Warner D."/>
        </authorList>
    </citation>
    <scope>NUCLEOTIDE SEQUENCE [LARGE SCALE GENOMIC DNA]</scope>
    <source>
        <strain evidence="2">180601</strain>
        <tissue evidence="2">Whole Body</tissue>
    </source>
</reference>
<dbReference type="InterPro" id="IPR019734">
    <property type="entry name" value="TPR_rpt"/>
</dbReference>